<dbReference type="EMBL" id="HBJA01134203">
    <property type="protein sequence ID" value="CAE0834819.1"/>
    <property type="molecule type" value="Transcribed_RNA"/>
</dbReference>
<feature type="compositionally biased region" description="Basic and acidic residues" evidence="1">
    <location>
        <begin position="19"/>
        <end position="38"/>
    </location>
</feature>
<feature type="region of interest" description="Disordered" evidence="1">
    <location>
        <begin position="1"/>
        <end position="47"/>
    </location>
</feature>
<accession>A0A7S4LKB8</accession>
<evidence type="ECO:0000256" key="1">
    <source>
        <dbReference type="SAM" id="MobiDB-lite"/>
    </source>
</evidence>
<reference evidence="2" key="1">
    <citation type="submission" date="2021-01" db="EMBL/GenBank/DDBJ databases">
        <authorList>
            <person name="Corre E."/>
            <person name="Pelletier E."/>
            <person name="Niang G."/>
            <person name="Scheremetjew M."/>
            <person name="Finn R."/>
            <person name="Kale V."/>
            <person name="Holt S."/>
            <person name="Cochrane G."/>
            <person name="Meng A."/>
            <person name="Brown T."/>
            <person name="Cohen L."/>
        </authorList>
    </citation>
    <scope>NUCLEOTIDE SEQUENCE</scope>
    <source>
        <strain evidence="2">CCMP1594</strain>
    </source>
</reference>
<name>A0A7S4LKB8_9EUGL</name>
<proteinExistence type="predicted"/>
<protein>
    <submittedName>
        <fullName evidence="2">Uncharacterized protein</fullName>
    </submittedName>
</protein>
<gene>
    <name evidence="2" type="ORF">EGYM00163_LOCUS46123</name>
</gene>
<evidence type="ECO:0000313" key="2">
    <source>
        <dbReference type="EMBL" id="CAE0834819.1"/>
    </source>
</evidence>
<organism evidence="2">
    <name type="scientific">Eutreptiella gymnastica</name>
    <dbReference type="NCBI Taxonomy" id="73025"/>
    <lineage>
        <taxon>Eukaryota</taxon>
        <taxon>Discoba</taxon>
        <taxon>Euglenozoa</taxon>
        <taxon>Euglenida</taxon>
        <taxon>Spirocuta</taxon>
        <taxon>Euglenophyceae</taxon>
        <taxon>Eutreptiales</taxon>
        <taxon>Eutreptiaceae</taxon>
        <taxon>Eutreptiella</taxon>
    </lineage>
</organism>
<sequence length="106" mass="11667">MRMLLHRGPGPMVYMPSQNKKDALRDRENPKTTEDGSMRQRTSQGSSRLRQLLVASMSGFAVLPVFFVPGPPCTLPSDVHNSGIINLRGWCCALSPPAPAPKYKES</sequence>
<dbReference type="AlphaFoldDB" id="A0A7S4LKB8"/>